<feature type="region of interest" description="Disordered" evidence="1">
    <location>
        <begin position="324"/>
        <end position="350"/>
    </location>
</feature>
<name>A0A8H6M1N2_9AGAR</name>
<dbReference type="AlphaFoldDB" id="A0A8H6M1N2"/>
<keyword evidence="3" id="KW-1185">Reference proteome</keyword>
<reference evidence="2 3" key="1">
    <citation type="submission" date="2020-07" db="EMBL/GenBank/DDBJ databases">
        <title>Comparative genomics of pyrophilous fungi reveals a link between fire events and developmental genes.</title>
        <authorList>
            <consortium name="DOE Joint Genome Institute"/>
            <person name="Steindorff A.S."/>
            <person name="Carver A."/>
            <person name="Calhoun S."/>
            <person name="Stillman K."/>
            <person name="Liu H."/>
            <person name="Lipzen A."/>
            <person name="Pangilinan J."/>
            <person name="Labutti K."/>
            <person name="Bruns T.D."/>
            <person name="Grigoriev I.V."/>
        </authorList>
    </citation>
    <scope>NUCLEOTIDE SEQUENCE [LARGE SCALE GENOMIC DNA]</scope>
    <source>
        <strain evidence="2 3">CBS 144469</strain>
    </source>
</reference>
<organism evidence="2 3">
    <name type="scientific">Ephemerocybe angulata</name>
    <dbReference type="NCBI Taxonomy" id="980116"/>
    <lineage>
        <taxon>Eukaryota</taxon>
        <taxon>Fungi</taxon>
        <taxon>Dikarya</taxon>
        <taxon>Basidiomycota</taxon>
        <taxon>Agaricomycotina</taxon>
        <taxon>Agaricomycetes</taxon>
        <taxon>Agaricomycetidae</taxon>
        <taxon>Agaricales</taxon>
        <taxon>Agaricineae</taxon>
        <taxon>Psathyrellaceae</taxon>
        <taxon>Ephemerocybe</taxon>
    </lineage>
</organism>
<dbReference type="Proteomes" id="UP000521943">
    <property type="component" value="Unassembled WGS sequence"/>
</dbReference>
<proteinExistence type="predicted"/>
<comment type="caution">
    <text evidence="2">The sequence shown here is derived from an EMBL/GenBank/DDBJ whole genome shotgun (WGS) entry which is preliminary data.</text>
</comment>
<feature type="compositionally biased region" description="Low complexity" evidence="1">
    <location>
        <begin position="500"/>
        <end position="513"/>
    </location>
</feature>
<sequence length="598" mass="64712">MALAGRGRRRKKSGELDRKGIAQNEVPSHPFGKAKQSQGPEIRVKALSYQGLHAMSHSPARSCASVYSRHHFRPGAYAIKLDPLRLILKATYILATTRDASKSKATCAVAGHLQALIISSVIVVGSARSALYSESSRPSSPQGVYAVQEPQPPLGTSHPLAVVERPAMRMALLARCITPSISSRRQTESAGNCEREPGLVAWDALRLNSAPERIKPHNQGGRNGPQVVNGCHHLHSTRLEALEPASSPPRGRGHNRLDPVLSILGPSQEPAQKVVYGYRYTRESRQTALHTNTSDKGVWMGRLKDGASIMYVAKLEIQIDGGEASRKRERSCSNNGGMGNGSAGGMNIRKKKERKRMDAWLFQARGEYEWKEFEGTCYLDDSSSTQRAQQPWVGGEKKLGSAKTDFLEDFFSAGNYFLYHDLNIDRRLLLHPQYPAPTPPARAWITGDPTTDEFEEDAMATAGDGECRGVIGSEADEQAESQDPGEWPHEPHTLDGALLPASSRTSPSDPASSKCSTDAPSRSKLSMTDLWCSLAFVAGGGGEVNVGGEAARVLVARRGWVVGEAGEVKQTGWQSNEDSDSAPSCCSAFGDFEGGAIE</sequence>
<evidence type="ECO:0000256" key="1">
    <source>
        <dbReference type="SAM" id="MobiDB-lite"/>
    </source>
</evidence>
<feature type="region of interest" description="Disordered" evidence="1">
    <location>
        <begin position="476"/>
        <end position="522"/>
    </location>
</feature>
<evidence type="ECO:0000313" key="3">
    <source>
        <dbReference type="Proteomes" id="UP000521943"/>
    </source>
</evidence>
<feature type="region of interest" description="Disordered" evidence="1">
    <location>
        <begin position="1"/>
        <end position="39"/>
    </location>
</feature>
<protein>
    <submittedName>
        <fullName evidence="2">Uncharacterized protein</fullName>
    </submittedName>
</protein>
<evidence type="ECO:0000313" key="2">
    <source>
        <dbReference type="EMBL" id="KAF6751115.1"/>
    </source>
</evidence>
<dbReference type="EMBL" id="JACGCI010000052">
    <property type="protein sequence ID" value="KAF6751115.1"/>
    <property type="molecule type" value="Genomic_DNA"/>
</dbReference>
<accession>A0A8H6M1N2</accession>
<gene>
    <name evidence="2" type="ORF">DFP72DRAFT_1138162</name>
</gene>
<feature type="compositionally biased region" description="Basic residues" evidence="1">
    <location>
        <begin position="1"/>
        <end position="12"/>
    </location>
</feature>